<dbReference type="GO" id="GO:0046540">
    <property type="term" value="C:U4/U6 x U5 tri-snRNP complex"/>
    <property type="evidence" value="ECO:0007669"/>
    <property type="project" value="TreeGrafter"/>
</dbReference>
<keyword evidence="2" id="KW-0812">Transmembrane</keyword>
<dbReference type="Gene3D" id="1.25.40.10">
    <property type="entry name" value="Tetratricopeptide repeat domain"/>
    <property type="match status" value="1"/>
</dbReference>
<evidence type="ECO:0000256" key="1">
    <source>
        <dbReference type="ARBA" id="ARBA00022737"/>
    </source>
</evidence>
<dbReference type="SUPFAM" id="SSF48452">
    <property type="entry name" value="TPR-like"/>
    <property type="match status" value="1"/>
</dbReference>
<dbReference type="AlphaFoldDB" id="A0AAD6B018"/>
<dbReference type="EMBL" id="JAPTMU010000012">
    <property type="protein sequence ID" value="KAJ4934108.1"/>
    <property type="molecule type" value="Genomic_DNA"/>
</dbReference>
<dbReference type="PANTHER" id="PTHR11246:SF1">
    <property type="entry name" value="PRE-MRNA-PROCESSING FACTOR 6"/>
    <property type="match status" value="1"/>
</dbReference>
<dbReference type="InterPro" id="IPR011990">
    <property type="entry name" value="TPR-like_helical_dom_sf"/>
</dbReference>
<dbReference type="Proteomes" id="UP001219934">
    <property type="component" value="Unassembled WGS sequence"/>
</dbReference>
<dbReference type="GO" id="GO:0071013">
    <property type="term" value="C:catalytic step 2 spliceosome"/>
    <property type="evidence" value="ECO:0007669"/>
    <property type="project" value="TreeGrafter"/>
</dbReference>
<keyword evidence="1" id="KW-0677">Repeat</keyword>
<keyword evidence="2" id="KW-1133">Transmembrane helix</keyword>
<gene>
    <name evidence="3" type="ORF">JOQ06_006914</name>
</gene>
<comment type="caution">
    <text evidence="3">The sequence shown here is derived from an EMBL/GenBank/DDBJ whole genome shotgun (WGS) entry which is preliminary data.</text>
</comment>
<keyword evidence="4" id="KW-1185">Reference proteome</keyword>
<name>A0AAD6B018_9TELE</name>
<accession>A0AAD6B018</accession>
<reference evidence="3" key="1">
    <citation type="submission" date="2022-11" db="EMBL/GenBank/DDBJ databases">
        <title>Chromosome-level genome of Pogonophryne albipinna.</title>
        <authorList>
            <person name="Jo E."/>
        </authorList>
    </citation>
    <scope>NUCLEOTIDE SEQUENCE</scope>
    <source>
        <strain evidence="3">SGF0006</strain>
        <tissue evidence="3">Muscle</tissue>
    </source>
</reference>
<dbReference type="PANTHER" id="PTHR11246">
    <property type="entry name" value="PRE-MRNA SPLICING FACTOR"/>
    <property type="match status" value="1"/>
</dbReference>
<evidence type="ECO:0000313" key="4">
    <source>
        <dbReference type="Proteomes" id="UP001219934"/>
    </source>
</evidence>
<sequence>MRRKEGGQERRLFWSERKITKAREWFLRTVKIEPDLGDAWALFYKFELQHGTEEQQEEVRKRCENAEPRHGELWCAESKHVLNWQKKTGEILAGCLTGTLLRNVLVVLLLVDACGKRRCNYREILVSYREFIFVELQNLNLTGSINTSKGRDPCPSGKAHRILVSIYSLSHQMRCQTSGKSTSDLERPLKSMEQLISQNCSPDDLGKKVSCSAVKKIRGKKRRRIRFIKVITALITCWQKLIVSMPSH</sequence>
<evidence type="ECO:0000313" key="3">
    <source>
        <dbReference type="EMBL" id="KAJ4934108.1"/>
    </source>
</evidence>
<protein>
    <submittedName>
        <fullName evidence="3">Uncharacterized protein</fullName>
    </submittedName>
</protein>
<dbReference type="InterPro" id="IPR045075">
    <property type="entry name" value="Syf1-like"/>
</dbReference>
<keyword evidence="2" id="KW-0472">Membrane</keyword>
<proteinExistence type="predicted"/>
<feature type="transmembrane region" description="Helical" evidence="2">
    <location>
        <begin position="225"/>
        <end position="243"/>
    </location>
</feature>
<evidence type="ECO:0000256" key="2">
    <source>
        <dbReference type="SAM" id="Phobius"/>
    </source>
</evidence>
<dbReference type="GO" id="GO:0000244">
    <property type="term" value="P:spliceosomal tri-snRNP complex assembly"/>
    <property type="evidence" value="ECO:0007669"/>
    <property type="project" value="TreeGrafter"/>
</dbReference>
<organism evidence="3 4">
    <name type="scientific">Pogonophryne albipinna</name>
    <dbReference type="NCBI Taxonomy" id="1090488"/>
    <lineage>
        <taxon>Eukaryota</taxon>
        <taxon>Metazoa</taxon>
        <taxon>Chordata</taxon>
        <taxon>Craniata</taxon>
        <taxon>Vertebrata</taxon>
        <taxon>Euteleostomi</taxon>
        <taxon>Actinopterygii</taxon>
        <taxon>Neopterygii</taxon>
        <taxon>Teleostei</taxon>
        <taxon>Neoteleostei</taxon>
        <taxon>Acanthomorphata</taxon>
        <taxon>Eupercaria</taxon>
        <taxon>Perciformes</taxon>
        <taxon>Notothenioidei</taxon>
        <taxon>Pogonophryne</taxon>
    </lineage>
</organism>